<evidence type="ECO:0000313" key="3">
    <source>
        <dbReference type="Proteomes" id="UP000254711"/>
    </source>
</evidence>
<dbReference type="Proteomes" id="UP000254711">
    <property type="component" value="Unassembled WGS sequence"/>
</dbReference>
<sequence length="88" mass="9682">MSTSMAEQIRERLQQALDPVALEVLDEGYKHVGHANEGKGHFHVRIVSTAFAGQLPIKRHRMVYAALGDLMEHGVHALSIDADVPKQG</sequence>
<dbReference type="EMBL" id="QQSY01000001">
    <property type="protein sequence ID" value="RDI99452.1"/>
    <property type="molecule type" value="Genomic_DNA"/>
</dbReference>
<dbReference type="OrthoDB" id="9801469at2"/>
<dbReference type="AlphaFoldDB" id="A0A370K9Y4"/>
<comment type="caution">
    <text evidence="2">The sequence shown here is derived from an EMBL/GenBank/DDBJ whole genome shotgun (WGS) entry which is preliminary data.</text>
</comment>
<dbReference type="InterPro" id="IPR002634">
    <property type="entry name" value="BolA"/>
</dbReference>
<dbReference type="Pfam" id="PF01722">
    <property type="entry name" value="BolA"/>
    <property type="match status" value="1"/>
</dbReference>
<name>A0A370K9Y4_9GAMM</name>
<dbReference type="PANTHER" id="PTHR46230:SF7">
    <property type="entry name" value="BOLA-LIKE PROTEIN 1"/>
    <property type="match status" value="1"/>
</dbReference>
<organism evidence="2 3">
    <name type="scientific">Dyella solisilvae</name>
    <dbReference type="NCBI Taxonomy" id="1920168"/>
    <lineage>
        <taxon>Bacteria</taxon>
        <taxon>Pseudomonadati</taxon>
        <taxon>Pseudomonadota</taxon>
        <taxon>Gammaproteobacteria</taxon>
        <taxon>Lysobacterales</taxon>
        <taxon>Rhodanobacteraceae</taxon>
        <taxon>Dyella</taxon>
    </lineage>
</organism>
<dbReference type="PANTHER" id="PTHR46230">
    <property type="match status" value="1"/>
</dbReference>
<protein>
    <submittedName>
        <fullName evidence="2">BolA family transcriptional regulator</fullName>
    </submittedName>
</protein>
<dbReference type="InterPro" id="IPR036065">
    <property type="entry name" value="BolA-like_sf"/>
</dbReference>
<evidence type="ECO:0000256" key="1">
    <source>
        <dbReference type="RuleBase" id="RU003860"/>
    </source>
</evidence>
<evidence type="ECO:0000313" key="2">
    <source>
        <dbReference type="EMBL" id="RDI99452.1"/>
    </source>
</evidence>
<accession>A0A370K9Y4</accession>
<dbReference type="GO" id="GO:0016226">
    <property type="term" value="P:iron-sulfur cluster assembly"/>
    <property type="evidence" value="ECO:0007669"/>
    <property type="project" value="TreeGrafter"/>
</dbReference>
<reference evidence="2 3" key="1">
    <citation type="submission" date="2018-07" db="EMBL/GenBank/DDBJ databases">
        <title>Dyella solisilvae sp. nov., isolated from the pine and broad-leaved mixed forest soil.</title>
        <authorList>
            <person name="Gao Z."/>
            <person name="Qiu L."/>
        </authorList>
    </citation>
    <scope>NUCLEOTIDE SEQUENCE [LARGE SCALE GENOMIC DNA]</scope>
    <source>
        <strain evidence="2 3">DHG54</strain>
    </source>
</reference>
<dbReference type="RefSeq" id="WP_114823194.1">
    <property type="nucleotide sequence ID" value="NZ_QQSY01000001.1"/>
</dbReference>
<dbReference type="SUPFAM" id="SSF82657">
    <property type="entry name" value="BolA-like"/>
    <property type="match status" value="1"/>
</dbReference>
<dbReference type="PIRSF" id="PIRSF003113">
    <property type="entry name" value="BolA"/>
    <property type="match status" value="1"/>
</dbReference>
<dbReference type="Gene3D" id="3.30.300.90">
    <property type="entry name" value="BolA-like"/>
    <property type="match status" value="1"/>
</dbReference>
<gene>
    <name evidence="2" type="ORF">DVT68_00900</name>
</gene>
<proteinExistence type="inferred from homology"/>
<keyword evidence="3" id="KW-1185">Reference proteome</keyword>
<comment type="similarity">
    <text evidence="1">Belongs to the BolA/IbaG family.</text>
</comment>